<dbReference type="InterPro" id="IPR007175">
    <property type="entry name" value="Rpr2/Snm1/Rpp21"/>
</dbReference>
<feature type="region of interest" description="Disordered" evidence="1">
    <location>
        <begin position="160"/>
        <end position="258"/>
    </location>
</feature>
<dbReference type="Gene3D" id="6.20.50.20">
    <property type="match status" value="1"/>
</dbReference>
<organism evidence="2 3">
    <name type="scientific">Dillenia turbinata</name>
    <dbReference type="NCBI Taxonomy" id="194707"/>
    <lineage>
        <taxon>Eukaryota</taxon>
        <taxon>Viridiplantae</taxon>
        <taxon>Streptophyta</taxon>
        <taxon>Embryophyta</taxon>
        <taxon>Tracheophyta</taxon>
        <taxon>Spermatophyta</taxon>
        <taxon>Magnoliopsida</taxon>
        <taxon>eudicotyledons</taxon>
        <taxon>Gunneridae</taxon>
        <taxon>Pentapetalae</taxon>
        <taxon>Dilleniales</taxon>
        <taxon>Dilleniaceae</taxon>
        <taxon>Dillenia</taxon>
    </lineage>
</organism>
<sequence length="284" mass="31151">MGRGRGKNKGVNMASGIQHPGTMRQAAGGRKHVTNHNPKDMLKMEHLQNLAVWASGEASVPSLGALFGHRLAAFGESLGVPTDPSLFSCQRCESILQPGHNCTIRIEKNKAKARHKNRASNKSAQNNVVYTCGYCSYRNMRRGTPRGYMKEICPLKAKSPSDIKHLNSTPKKSSTSEAKVNETEEMASPALSGDTPASVTNSLTTSSVSRPTSLLDRNKRRRKRPGPKKSDEHENDSATGDAEQVLPSSKKRRRKSWTSLKEIAEQGEHDNCSSITNFTIPFLL</sequence>
<dbReference type="Proteomes" id="UP001370490">
    <property type="component" value="Unassembled WGS sequence"/>
</dbReference>
<dbReference type="PANTHER" id="PTHR36072">
    <property type="entry name" value="OS01G0541600 PROTEIN"/>
    <property type="match status" value="1"/>
</dbReference>
<dbReference type="Pfam" id="PF04032">
    <property type="entry name" value="Rpr2"/>
    <property type="match status" value="1"/>
</dbReference>
<feature type="compositionally biased region" description="Low complexity" evidence="1">
    <location>
        <begin position="198"/>
        <end position="209"/>
    </location>
</feature>
<evidence type="ECO:0000313" key="3">
    <source>
        <dbReference type="Proteomes" id="UP001370490"/>
    </source>
</evidence>
<reference evidence="2 3" key="1">
    <citation type="submission" date="2023-12" db="EMBL/GenBank/DDBJ databases">
        <title>A high-quality genome assembly for Dillenia turbinata (Dilleniales).</title>
        <authorList>
            <person name="Chanderbali A."/>
        </authorList>
    </citation>
    <scope>NUCLEOTIDE SEQUENCE [LARGE SCALE GENOMIC DNA]</scope>
    <source>
        <strain evidence="2">LSX21</strain>
        <tissue evidence="2">Leaf</tissue>
    </source>
</reference>
<gene>
    <name evidence="2" type="ORF">RJ641_033503</name>
</gene>
<feature type="compositionally biased region" description="Basic residues" evidence="1">
    <location>
        <begin position="218"/>
        <end position="227"/>
    </location>
</feature>
<dbReference type="PANTHER" id="PTHR36072:SF2">
    <property type="entry name" value="OS01G0531000 PROTEIN"/>
    <property type="match status" value="1"/>
</dbReference>
<protein>
    <submittedName>
        <fullName evidence="2">Ribonuclease P subunit, Rpr2/Snm1/Rpp21</fullName>
    </submittedName>
</protein>
<proteinExistence type="predicted"/>
<comment type="caution">
    <text evidence="2">The sequence shown here is derived from an EMBL/GenBank/DDBJ whole genome shotgun (WGS) entry which is preliminary data.</text>
</comment>
<dbReference type="EMBL" id="JBAMMX010000007">
    <property type="protein sequence ID" value="KAK6936473.1"/>
    <property type="molecule type" value="Genomic_DNA"/>
</dbReference>
<feature type="region of interest" description="Disordered" evidence="1">
    <location>
        <begin position="1"/>
        <end position="37"/>
    </location>
</feature>
<dbReference type="GO" id="GO:0006396">
    <property type="term" value="P:RNA processing"/>
    <property type="evidence" value="ECO:0007669"/>
    <property type="project" value="InterPro"/>
</dbReference>
<feature type="compositionally biased region" description="Polar residues" evidence="1">
    <location>
        <begin position="166"/>
        <end position="178"/>
    </location>
</feature>
<name>A0AAN8VJX2_9MAGN</name>
<accession>A0AAN8VJX2</accession>
<keyword evidence="3" id="KW-1185">Reference proteome</keyword>
<evidence type="ECO:0000313" key="2">
    <source>
        <dbReference type="EMBL" id="KAK6936473.1"/>
    </source>
</evidence>
<evidence type="ECO:0000256" key="1">
    <source>
        <dbReference type="SAM" id="MobiDB-lite"/>
    </source>
</evidence>
<dbReference type="AlphaFoldDB" id="A0AAN8VJX2"/>